<keyword evidence="2" id="KW-1185">Reference proteome</keyword>
<accession>A0A517LJR1</accession>
<dbReference type="Proteomes" id="UP000316270">
    <property type="component" value="Chromosome 14"/>
</dbReference>
<sequence length="157" mass="18077">MVSSQKMMDPSTAQDIAKAHLKRIKASLAKLEYDISTERKAQEQREAHLATLKTTRSQVEQTTAELQTAVYRSRHSSPEPEPSYKPITLFRLRRRVKLLNRDIEEKESVAEAGRSRLDGFWREHGGLVERQRVLDELVEAVEGDLREWDDCDSSVLD</sequence>
<proteinExistence type="predicted"/>
<protein>
    <submittedName>
        <fullName evidence="1">Uncharacterized protein</fullName>
    </submittedName>
</protein>
<evidence type="ECO:0000313" key="1">
    <source>
        <dbReference type="EMBL" id="QDS75881.1"/>
    </source>
</evidence>
<evidence type="ECO:0000313" key="2">
    <source>
        <dbReference type="Proteomes" id="UP000316270"/>
    </source>
</evidence>
<dbReference type="EMBL" id="CP042198">
    <property type="protein sequence ID" value="QDS75881.1"/>
    <property type="molecule type" value="Genomic_DNA"/>
</dbReference>
<reference evidence="1 2" key="1">
    <citation type="submission" date="2019-07" db="EMBL/GenBank/DDBJ databases">
        <title>Finished genome of Venturia effusa.</title>
        <authorList>
            <person name="Young C.A."/>
            <person name="Cox M.P."/>
            <person name="Ganley A.R.D."/>
            <person name="David W.J."/>
        </authorList>
    </citation>
    <scope>NUCLEOTIDE SEQUENCE [LARGE SCALE GENOMIC DNA]</scope>
    <source>
        <strain evidence="2">albino</strain>
    </source>
</reference>
<dbReference type="AlphaFoldDB" id="A0A517LJR1"/>
<name>A0A517LJR1_9PEZI</name>
<organism evidence="1 2">
    <name type="scientific">Venturia effusa</name>
    <dbReference type="NCBI Taxonomy" id="50376"/>
    <lineage>
        <taxon>Eukaryota</taxon>
        <taxon>Fungi</taxon>
        <taxon>Dikarya</taxon>
        <taxon>Ascomycota</taxon>
        <taxon>Pezizomycotina</taxon>
        <taxon>Dothideomycetes</taxon>
        <taxon>Pleosporomycetidae</taxon>
        <taxon>Venturiales</taxon>
        <taxon>Venturiaceae</taxon>
        <taxon>Venturia</taxon>
    </lineage>
</organism>
<gene>
    <name evidence="1" type="ORF">FKW77_002024</name>
</gene>